<dbReference type="PANTHER" id="PTHR31503">
    <property type="entry name" value="VACUOLAR CALCIUM ION TRANSPORTER"/>
    <property type="match status" value="1"/>
</dbReference>
<dbReference type="NCBIfam" id="TIGR00846">
    <property type="entry name" value="caca2"/>
    <property type="match status" value="1"/>
</dbReference>
<dbReference type="InterPro" id="IPR004837">
    <property type="entry name" value="NaCa_Exmemb"/>
</dbReference>
<keyword evidence="12" id="KW-0406">Ion transport</keyword>
<evidence type="ECO:0000259" key="15">
    <source>
        <dbReference type="Pfam" id="PF01699"/>
    </source>
</evidence>
<organism evidence="18">
    <name type="scientific">Triticum urartu</name>
    <name type="common">Red wild einkorn</name>
    <name type="synonym">Crithodium urartu</name>
    <dbReference type="NCBI Taxonomy" id="4572"/>
    <lineage>
        <taxon>Eukaryota</taxon>
        <taxon>Viridiplantae</taxon>
        <taxon>Streptophyta</taxon>
        <taxon>Embryophyta</taxon>
        <taxon>Tracheophyta</taxon>
        <taxon>Spermatophyta</taxon>
        <taxon>Magnoliopsida</taxon>
        <taxon>Liliopsida</taxon>
        <taxon>Poales</taxon>
        <taxon>Poaceae</taxon>
        <taxon>BOP clade</taxon>
        <taxon>Pooideae</taxon>
        <taxon>Triticodae</taxon>
        <taxon>Triticeae</taxon>
        <taxon>Triticinae</taxon>
        <taxon>Triticum</taxon>
    </lineage>
</organism>
<evidence type="ECO:0000256" key="8">
    <source>
        <dbReference type="ARBA" id="ARBA00022692"/>
    </source>
</evidence>
<evidence type="ECO:0000256" key="5">
    <source>
        <dbReference type="ARBA" id="ARBA00022449"/>
    </source>
</evidence>
<evidence type="ECO:0000259" key="16">
    <source>
        <dbReference type="Pfam" id="PF13359"/>
    </source>
</evidence>
<evidence type="ECO:0000256" key="14">
    <source>
        <dbReference type="ARBA" id="ARBA00025327"/>
    </source>
</evidence>
<keyword evidence="10" id="KW-0106">Calcium</keyword>
<evidence type="ECO:0000256" key="2">
    <source>
        <dbReference type="ARBA" id="ARBA00004128"/>
    </source>
</evidence>
<evidence type="ECO:0000256" key="10">
    <source>
        <dbReference type="ARBA" id="ARBA00022837"/>
    </source>
</evidence>
<evidence type="ECO:0000256" key="7">
    <source>
        <dbReference type="ARBA" id="ARBA00022568"/>
    </source>
</evidence>
<dbReference type="InterPro" id="IPR027806">
    <property type="entry name" value="HARBI1_dom"/>
</dbReference>
<evidence type="ECO:0000313" key="18">
    <source>
        <dbReference type="EMBL" id="EMS64730.1"/>
    </source>
</evidence>
<dbReference type="FunFam" id="1.20.1420.30:FF:000012">
    <property type="entry name" value="Vacuolar cation/proton exchanger"/>
    <property type="match status" value="1"/>
</dbReference>
<comment type="subcellular location">
    <subcellularLocation>
        <location evidence="2">Vacuole membrane</location>
        <topology evidence="2">Multi-pass membrane protein</topology>
    </subcellularLocation>
</comment>
<evidence type="ECO:0000256" key="9">
    <source>
        <dbReference type="ARBA" id="ARBA00022723"/>
    </source>
</evidence>
<keyword evidence="9" id="KW-0479">Metal-binding</keyword>
<evidence type="ECO:0000256" key="12">
    <source>
        <dbReference type="ARBA" id="ARBA00023065"/>
    </source>
</evidence>
<dbReference type="GO" id="GO:0046872">
    <property type="term" value="F:metal ion binding"/>
    <property type="evidence" value="ECO:0007669"/>
    <property type="project" value="UniProtKB-KW"/>
</dbReference>
<comment type="function">
    <text evidence="14">Vacuolar cation/proton exchanger (CAX). Translocates Ca(2+) and other metal ions into vacuoles using the proton gradient formed by H(+)-ATPase and H(+)-pyrophosphatase.</text>
</comment>
<comment type="cofactor">
    <cofactor evidence="1">
        <name>a divalent metal cation</name>
        <dbReference type="ChEBI" id="CHEBI:60240"/>
    </cofactor>
</comment>
<dbReference type="InterPro" id="IPR044880">
    <property type="entry name" value="NCX_ion-bd_dom_sf"/>
</dbReference>
<accession>M8AID8</accession>
<gene>
    <name evidence="18" type="ORF">TRIUR3_07360</name>
</gene>
<keyword evidence="6" id="KW-0926">Vacuole</keyword>
<dbReference type="Pfam" id="PF13359">
    <property type="entry name" value="DDE_Tnp_4"/>
    <property type="match status" value="1"/>
</dbReference>
<feature type="domain" description="Sodium/calcium exchanger membrane region" evidence="15">
    <location>
        <begin position="457"/>
        <end position="612"/>
    </location>
</feature>
<dbReference type="PANTHER" id="PTHR31503:SF53">
    <property type="entry name" value="VACUOLAR CATION_PROTON EXCHANGER 3"/>
    <property type="match status" value="1"/>
</dbReference>
<dbReference type="Pfam" id="PF01699">
    <property type="entry name" value="Na_Ca_ex"/>
    <property type="match status" value="2"/>
</dbReference>
<dbReference type="GO" id="GO:0015369">
    <property type="term" value="F:calcium:proton antiporter activity"/>
    <property type="evidence" value="ECO:0007669"/>
    <property type="project" value="InterPro"/>
</dbReference>
<dbReference type="GO" id="GO:0006874">
    <property type="term" value="P:intracellular calcium ion homeostasis"/>
    <property type="evidence" value="ECO:0007669"/>
    <property type="project" value="TreeGrafter"/>
</dbReference>
<evidence type="ECO:0000256" key="13">
    <source>
        <dbReference type="ARBA" id="ARBA00023136"/>
    </source>
</evidence>
<dbReference type="STRING" id="4572.M8AID8"/>
<dbReference type="EMBL" id="KD052551">
    <property type="protein sequence ID" value="EMS64730.1"/>
    <property type="molecule type" value="Genomic_DNA"/>
</dbReference>
<dbReference type="NCBIfam" id="TIGR00378">
    <property type="entry name" value="cax"/>
    <property type="match status" value="1"/>
</dbReference>
<dbReference type="InterPro" id="IPR004713">
    <property type="entry name" value="CaH_exchang"/>
</dbReference>
<feature type="domain" description="Sodium/calcium exchanger membrane region" evidence="15">
    <location>
        <begin position="646"/>
        <end position="707"/>
    </location>
</feature>
<reference evidence="18" key="1">
    <citation type="journal article" date="2013" name="Nature">
        <title>Draft genome of the wheat A-genome progenitor Triticum urartu.</title>
        <authorList>
            <person name="Ling H.Q."/>
            <person name="Zhao S."/>
            <person name="Liu D."/>
            <person name="Wang J."/>
            <person name="Sun H."/>
            <person name="Zhang C."/>
            <person name="Fan H."/>
            <person name="Li D."/>
            <person name="Dong L."/>
            <person name="Tao Y."/>
            <person name="Gao C."/>
            <person name="Wu H."/>
            <person name="Li Y."/>
            <person name="Cui Y."/>
            <person name="Guo X."/>
            <person name="Zheng S."/>
            <person name="Wang B."/>
            <person name="Yu K."/>
            <person name="Liang Q."/>
            <person name="Yang W."/>
            <person name="Lou X."/>
            <person name="Chen J."/>
            <person name="Feng M."/>
            <person name="Jian J."/>
            <person name="Zhang X."/>
            <person name="Luo G."/>
            <person name="Jiang Y."/>
            <person name="Liu J."/>
            <person name="Wang Z."/>
            <person name="Sha Y."/>
            <person name="Zhang B."/>
            <person name="Wu H."/>
            <person name="Tang D."/>
            <person name="Shen Q."/>
            <person name="Xue P."/>
            <person name="Zou S."/>
            <person name="Wang X."/>
            <person name="Liu X."/>
            <person name="Wang F."/>
            <person name="Yang Y."/>
            <person name="An X."/>
            <person name="Dong Z."/>
            <person name="Zhang K."/>
            <person name="Zhang X."/>
            <person name="Luo M.C."/>
            <person name="Dvorak J."/>
            <person name="Tong Y."/>
            <person name="Wang J."/>
            <person name="Yang H."/>
            <person name="Li Z."/>
            <person name="Wang D."/>
            <person name="Zhang A."/>
            <person name="Wang J."/>
        </authorList>
    </citation>
    <scope>NUCLEOTIDE SEQUENCE</scope>
</reference>
<name>M8AID8_TRIUA</name>
<evidence type="ECO:0000256" key="11">
    <source>
        <dbReference type="ARBA" id="ARBA00022989"/>
    </source>
</evidence>
<dbReference type="Pfam" id="PF26138">
    <property type="entry name" value="DUF8040"/>
    <property type="match status" value="1"/>
</dbReference>
<dbReference type="Gene3D" id="1.20.1420.30">
    <property type="entry name" value="NCX, central ion-binding region"/>
    <property type="match status" value="2"/>
</dbReference>
<keyword evidence="11" id="KW-1133">Transmembrane helix</keyword>
<feature type="domain" description="DDE Tnp4" evidence="16">
    <location>
        <begin position="171"/>
        <end position="334"/>
    </location>
</feature>
<evidence type="ECO:0000256" key="6">
    <source>
        <dbReference type="ARBA" id="ARBA00022554"/>
    </source>
</evidence>
<keyword evidence="4" id="KW-0813">Transport</keyword>
<keyword evidence="7" id="KW-0109">Calcium transport</keyword>
<sequence length="782" mass="87844">MEDMADGDYSDSGQMIINDFSAMSLLQHVLFGRLFKTPRNTSKLTGAQKTREWLEGHPVRFYEQLRVDKHTFYLLRDALCERNLLTDTKRMDVNEQLVIFLHTIGHNVRNRVIQNRFQHSGETISRHFKRVLKAINGLCDVYITDPPNEVPNEILGDSRFYPYFKNCMGAIDGTHINAKIKLDKQTPYRNRHGYPSQNVMAVVSFDMTFSYVAAGWEGSASDQAVLRWAVTDGGFVVPEGKFYLVDSGYANTPRFIAPYRGDHYHIGSFRGTKRRYSSEKDLFNHRHTQLLRNVVERTFGVLKARFPILTRNGGIPYPYKKQVQIVMACCIIHNFIRKVDRNDELFELYEQEGTQGDVDTGDQEVRGQANLQEDDRVAGERMMENHQIEMGAFKANGLDVPNGVLRSTMIPSWSLHTTVKRVLQSIRTVIFTSKLNLLMPFGPATIVLYYTTDWHGVIFLFSMLGITPLAERLGYATEQLAVYTGPTLGGLLNATFGNATEMIIAIYALKNGMIRVVQQSLLGSILSNMLLVVGCAFFAGGIIHRNKDQVFSKATAVVNSGLLLMAVMGLMFPAVLHFTKSEIQQGASELALSRFSSCIMLVAYASYLYFQLSARNSSYSQIGSEEVPNEDATEEDEEVEISMWEAIAWLAVLTIWISVLSEYLVNAIEGASDSLHLPVAFISVILLPIVGNAAEHASAIMFAMKDKLIPFCVVVGWMMGQKMDLNFQLFETATLFITVLVVAFMLQDGIANYLKGLMLVLCYLIVAASFFVHVDPQASDDD</sequence>
<dbReference type="AlphaFoldDB" id="M8AID8"/>
<evidence type="ECO:0000256" key="1">
    <source>
        <dbReference type="ARBA" id="ARBA00001968"/>
    </source>
</evidence>
<comment type="similarity">
    <text evidence="3">Belongs to the Ca(2+):cation antiporter (CaCA) (TC 2.A.19) family. Cation/proton exchanger (CAX) subfamily.</text>
</comment>
<dbReference type="eggNOG" id="KOG1397">
    <property type="taxonomic scope" value="Eukaryota"/>
</dbReference>
<dbReference type="InterPro" id="IPR058353">
    <property type="entry name" value="DUF8040"/>
</dbReference>
<keyword evidence="5" id="KW-0050">Antiport</keyword>
<feature type="domain" description="DUF8040" evidence="17">
    <location>
        <begin position="41"/>
        <end position="135"/>
    </location>
</feature>
<dbReference type="InterPro" id="IPR004798">
    <property type="entry name" value="CAX-like"/>
</dbReference>
<dbReference type="eggNOG" id="KOG4585">
    <property type="taxonomic scope" value="Eukaryota"/>
</dbReference>
<evidence type="ECO:0000256" key="4">
    <source>
        <dbReference type="ARBA" id="ARBA00022448"/>
    </source>
</evidence>
<protein>
    <submittedName>
        <fullName evidence="18">Vacuolar cation/proton exchanger 3</fullName>
    </submittedName>
</protein>
<keyword evidence="8" id="KW-0812">Transmembrane</keyword>
<dbReference type="GO" id="GO:0009705">
    <property type="term" value="C:plant-type vacuole membrane"/>
    <property type="evidence" value="ECO:0007669"/>
    <property type="project" value="TreeGrafter"/>
</dbReference>
<keyword evidence="13" id="KW-0472">Membrane</keyword>
<evidence type="ECO:0000256" key="3">
    <source>
        <dbReference type="ARBA" id="ARBA00008248"/>
    </source>
</evidence>
<proteinExistence type="inferred from homology"/>
<evidence type="ECO:0000259" key="17">
    <source>
        <dbReference type="Pfam" id="PF26138"/>
    </source>
</evidence>